<dbReference type="GO" id="GO:0005777">
    <property type="term" value="C:peroxisome"/>
    <property type="evidence" value="ECO:0007669"/>
    <property type="project" value="UniProtKB-SubCell"/>
</dbReference>
<dbReference type="SUPFAM" id="SSF54637">
    <property type="entry name" value="Thioesterase/thiol ester dehydrase-isomerase"/>
    <property type="match status" value="2"/>
</dbReference>
<evidence type="ECO:0000256" key="6">
    <source>
        <dbReference type="ARBA" id="ARBA00023098"/>
    </source>
</evidence>
<keyword evidence="6" id="KW-0443">Lipid metabolism</keyword>
<feature type="region of interest" description="Disordered" evidence="8">
    <location>
        <begin position="81"/>
        <end position="108"/>
    </location>
</feature>
<dbReference type="GO" id="GO:0018812">
    <property type="term" value="F:3-hydroxyacyl-CoA dehydratase activity"/>
    <property type="evidence" value="ECO:0007669"/>
    <property type="project" value="UniProtKB-ARBA"/>
</dbReference>
<evidence type="ECO:0000313" key="12">
    <source>
        <dbReference type="Proteomes" id="UP000318571"/>
    </source>
</evidence>
<dbReference type="GO" id="GO:0016491">
    <property type="term" value="F:oxidoreductase activity"/>
    <property type="evidence" value="ECO:0007669"/>
    <property type="project" value="UniProtKB-KW"/>
</dbReference>
<comment type="similarity">
    <text evidence="3">Belongs to the short-chain dehydrogenases/reductases (SDR) family.</text>
</comment>
<comment type="caution">
    <text evidence="11">The sequence shown here is derived from an EMBL/GenBank/DDBJ whole genome shotgun (WGS) entry which is preliminary data.</text>
</comment>
<dbReference type="PANTHER" id="PTHR45024:SF2">
    <property type="entry name" value="SCP2 DOMAIN-CONTAINING PROTEIN"/>
    <property type="match status" value="1"/>
</dbReference>
<comment type="pathway">
    <text evidence="2">Lipid metabolism.</text>
</comment>
<gene>
    <name evidence="11" type="ORF">TCAL_03313</name>
</gene>
<evidence type="ECO:0000256" key="3">
    <source>
        <dbReference type="ARBA" id="ARBA00006484"/>
    </source>
</evidence>
<dbReference type="AlphaFoldDB" id="A0A553NNN6"/>
<evidence type="ECO:0000256" key="4">
    <source>
        <dbReference type="ARBA" id="ARBA00022832"/>
    </source>
</evidence>
<accession>A0A553NNN6</accession>
<dbReference type="STRING" id="6832.A0A553NNN6"/>
<name>A0A553NNN6_TIGCA</name>
<organism evidence="11 12">
    <name type="scientific">Tigriopus californicus</name>
    <name type="common">Marine copepod</name>
    <dbReference type="NCBI Taxonomy" id="6832"/>
    <lineage>
        <taxon>Eukaryota</taxon>
        <taxon>Metazoa</taxon>
        <taxon>Ecdysozoa</taxon>
        <taxon>Arthropoda</taxon>
        <taxon>Crustacea</taxon>
        <taxon>Multicrustacea</taxon>
        <taxon>Hexanauplia</taxon>
        <taxon>Copepoda</taxon>
        <taxon>Harpacticoida</taxon>
        <taxon>Harpacticidae</taxon>
        <taxon>Tigriopus</taxon>
    </lineage>
</organism>
<dbReference type="Pfam" id="PF01575">
    <property type="entry name" value="MaoC_dehydratas"/>
    <property type="match status" value="1"/>
</dbReference>
<feature type="domain" description="MaoC-like" evidence="9">
    <location>
        <begin position="219"/>
        <end position="330"/>
    </location>
</feature>
<dbReference type="Pfam" id="PF22622">
    <property type="entry name" value="MFE-2_hydrat-2_N"/>
    <property type="match status" value="1"/>
</dbReference>
<dbReference type="InterPro" id="IPR029069">
    <property type="entry name" value="HotDog_dom_sf"/>
</dbReference>
<evidence type="ECO:0000256" key="5">
    <source>
        <dbReference type="ARBA" id="ARBA00023002"/>
    </source>
</evidence>
<evidence type="ECO:0000256" key="8">
    <source>
        <dbReference type="SAM" id="MobiDB-lite"/>
    </source>
</evidence>
<evidence type="ECO:0000256" key="1">
    <source>
        <dbReference type="ARBA" id="ARBA00004275"/>
    </source>
</evidence>
<evidence type="ECO:0000256" key="7">
    <source>
        <dbReference type="ARBA" id="ARBA00023140"/>
    </source>
</evidence>
<comment type="subcellular location">
    <subcellularLocation>
        <location evidence="1">Peroxisome</location>
    </subcellularLocation>
</comment>
<keyword evidence="5" id="KW-0560">Oxidoreductase</keyword>
<dbReference type="PANTHER" id="PTHR45024">
    <property type="entry name" value="DEHYDROGENASES, SHORT CHAIN"/>
    <property type="match status" value="1"/>
</dbReference>
<sequence length="339" mass="38031">MALMQPRPQALRAWLARPVPTSSAHPPGAGPPTSTTRTLHAVGARDAHGWVSLWRLDEAGRPAPEWTGVNRQRRDWLRFGRRGAHTRTSSGSKGGRGTGFQSESADDANWLSRSEKKGIKEILEEDLQIDFSKLLHGEHYFQLYRPIPKGAQVHSIIQLADIVNKGKDAVFIFDVATRDDQENFLMYNQFCYFVKGAGGIGVKTCSDSAVPIINNYFQDQHPTFEHHHTTSADQAALFRLTGDTNPYLIDPNLAQKFGYKHPPLHGVCSIGIVANILQEQFQIPDDKFKGIKVRFSAPLFPGDTIQIWAWRMHKNVIFFNTMSMETGEMVHTGGYVTTY</sequence>
<dbReference type="OMA" id="VHYCRMG"/>
<keyword evidence="4" id="KW-0276">Fatty acid metabolism</keyword>
<dbReference type="EMBL" id="VCGU01000011">
    <property type="protein sequence ID" value="TRY67044.1"/>
    <property type="molecule type" value="Genomic_DNA"/>
</dbReference>
<dbReference type="Gene3D" id="3.10.129.10">
    <property type="entry name" value="Hotdog Thioesterase"/>
    <property type="match status" value="1"/>
</dbReference>
<feature type="domain" description="Peroxisomal multifunctional enzyme type 2-like N-terminal" evidence="10">
    <location>
        <begin position="118"/>
        <end position="196"/>
    </location>
</feature>
<dbReference type="Proteomes" id="UP000318571">
    <property type="component" value="Chromosome 4"/>
</dbReference>
<dbReference type="InterPro" id="IPR051687">
    <property type="entry name" value="Peroxisomal_Beta-Oxidation"/>
</dbReference>
<evidence type="ECO:0000256" key="2">
    <source>
        <dbReference type="ARBA" id="ARBA00005189"/>
    </source>
</evidence>
<protein>
    <submittedName>
        <fullName evidence="11">Uncharacterized protein</fullName>
    </submittedName>
</protein>
<evidence type="ECO:0000259" key="9">
    <source>
        <dbReference type="Pfam" id="PF01575"/>
    </source>
</evidence>
<dbReference type="InterPro" id="IPR054357">
    <property type="entry name" value="MFE-2_N"/>
</dbReference>
<evidence type="ECO:0000259" key="10">
    <source>
        <dbReference type="Pfam" id="PF22622"/>
    </source>
</evidence>
<evidence type="ECO:0000313" key="11">
    <source>
        <dbReference type="EMBL" id="TRY67044.1"/>
    </source>
</evidence>
<keyword evidence="12" id="KW-1185">Reference proteome</keyword>
<proteinExistence type="inferred from homology"/>
<keyword evidence="7" id="KW-0576">Peroxisome</keyword>
<reference evidence="11 12" key="1">
    <citation type="journal article" date="2018" name="Nat. Ecol. Evol.">
        <title>Genomic signatures of mitonuclear coevolution across populations of Tigriopus californicus.</title>
        <authorList>
            <person name="Barreto F.S."/>
            <person name="Watson E.T."/>
            <person name="Lima T.G."/>
            <person name="Willett C.S."/>
            <person name="Edmands S."/>
            <person name="Li W."/>
            <person name="Burton R.S."/>
        </authorList>
    </citation>
    <scope>NUCLEOTIDE SEQUENCE [LARGE SCALE GENOMIC DNA]</scope>
    <source>
        <strain evidence="11 12">San Diego</strain>
    </source>
</reference>
<dbReference type="GO" id="GO:0006631">
    <property type="term" value="P:fatty acid metabolic process"/>
    <property type="evidence" value="ECO:0007669"/>
    <property type="project" value="UniProtKB-KW"/>
</dbReference>
<dbReference type="InterPro" id="IPR002539">
    <property type="entry name" value="MaoC-like_dom"/>
</dbReference>